<accession>A0A502IVZ6</accession>
<sequence length="155" mass="17502">MSLWGALILFFIGMWLCQIYFTIRQMKHYRQNMSEMRQQSAGFLGVGVQKSRFSIGSVVILTTDLNGSITRCKIMTGVTVFATFKEVPSLVGKQLEDCYHTTPVSPEEKALQMAIQQIEIERIKLQTPQTPLPSTIDMEGDAQTKPTLMTPIPDR</sequence>
<protein>
    <submittedName>
        <fullName evidence="1">Transcriptional regulator</fullName>
    </submittedName>
</protein>
<name>A0A502IVZ6_BRELA</name>
<dbReference type="EMBL" id="CP033464">
    <property type="protein sequence ID" value="QDX93938.1"/>
    <property type="molecule type" value="Genomic_DNA"/>
</dbReference>
<proteinExistence type="predicted"/>
<evidence type="ECO:0000313" key="1">
    <source>
        <dbReference type="EMBL" id="QDX93938.1"/>
    </source>
</evidence>
<keyword evidence="2" id="KW-1185">Reference proteome</keyword>
<organism evidence="1 2">
    <name type="scientific">Brevibacillus laterosporus</name>
    <name type="common">Bacillus laterosporus</name>
    <dbReference type="NCBI Taxonomy" id="1465"/>
    <lineage>
        <taxon>Bacteria</taxon>
        <taxon>Bacillati</taxon>
        <taxon>Bacillota</taxon>
        <taxon>Bacilli</taxon>
        <taxon>Bacillales</taxon>
        <taxon>Paenibacillaceae</taxon>
        <taxon>Brevibacillus</taxon>
    </lineage>
</organism>
<dbReference type="Proteomes" id="UP000319432">
    <property type="component" value="Chromosome"/>
</dbReference>
<reference evidence="1 2" key="1">
    <citation type="submission" date="2018-11" db="EMBL/GenBank/DDBJ databases">
        <title>Phylogenetic determinants of toxin gene distribution in genomes of Brevibacillus laterosporus.</title>
        <authorList>
            <person name="Glare T.R."/>
            <person name="Durrant A."/>
            <person name="Berry C."/>
            <person name="Palma L."/>
            <person name="Ormskirk M."/>
            <person name="Cox M.O."/>
        </authorList>
    </citation>
    <scope>NUCLEOTIDE SEQUENCE [LARGE SCALE GENOMIC DNA]</scope>
    <source>
        <strain evidence="1 2">1821L</strain>
    </source>
</reference>
<evidence type="ECO:0000313" key="2">
    <source>
        <dbReference type="Proteomes" id="UP000319432"/>
    </source>
</evidence>
<gene>
    <name evidence="1" type="ORF">EEL30_17540</name>
</gene>
<dbReference type="AlphaFoldDB" id="A0A502IVZ6"/>
<dbReference type="OrthoDB" id="9096700at2"/>
<dbReference type="Pfam" id="PF06923">
    <property type="entry name" value="GutM"/>
    <property type="match status" value="1"/>
</dbReference>
<dbReference type="InterPro" id="IPR009693">
    <property type="entry name" value="Glucitol_operon_activator"/>
</dbReference>